<dbReference type="Gene3D" id="1.10.1780.10">
    <property type="entry name" value="Clp, N-terminal domain"/>
    <property type="match status" value="1"/>
</dbReference>
<dbReference type="RefSeq" id="WP_092222133.1">
    <property type="nucleotide sequence ID" value="NZ_FNJI01000011.1"/>
</dbReference>
<dbReference type="PRINTS" id="PR00300">
    <property type="entry name" value="CLPPROTEASEA"/>
</dbReference>
<dbReference type="STRING" id="91360.SAMN05660330_01885"/>
<dbReference type="SMART" id="SM00382">
    <property type="entry name" value="AAA"/>
    <property type="match status" value="2"/>
</dbReference>
<dbReference type="InterPro" id="IPR018368">
    <property type="entry name" value="ClpA/B_CS1"/>
</dbReference>
<dbReference type="InterPro" id="IPR013461">
    <property type="entry name" value="ClpA"/>
</dbReference>
<dbReference type="PROSITE" id="PS00870">
    <property type="entry name" value="CLPAB_1"/>
    <property type="match status" value="1"/>
</dbReference>
<dbReference type="OrthoDB" id="9803641at2"/>
<keyword evidence="1 5" id="KW-0677">Repeat</keyword>
<dbReference type="GO" id="GO:0005524">
    <property type="term" value="F:ATP binding"/>
    <property type="evidence" value="ECO:0007669"/>
    <property type="project" value="UniProtKB-KW"/>
</dbReference>
<dbReference type="SUPFAM" id="SSF52540">
    <property type="entry name" value="P-loop containing nucleoside triphosphate hydrolases"/>
    <property type="match status" value="2"/>
</dbReference>
<dbReference type="GO" id="GO:0016887">
    <property type="term" value="F:ATP hydrolysis activity"/>
    <property type="evidence" value="ECO:0007669"/>
    <property type="project" value="InterPro"/>
</dbReference>
<dbReference type="InterPro" id="IPR001270">
    <property type="entry name" value="ClpA/B"/>
</dbReference>
<dbReference type="InterPro" id="IPR004176">
    <property type="entry name" value="Clp_R_N"/>
</dbReference>
<evidence type="ECO:0000256" key="4">
    <source>
        <dbReference type="ARBA" id="ARBA00023186"/>
    </source>
</evidence>
<feature type="region of interest" description="Disordered" evidence="7">
    <location>
        <begin position="145"/>
        <end position="165"/>
    </location>
</feature>
<dbReference type="NCBIfam" id="TIGR02639">
    <property type="entry name" value="ClpA"/>
    <property type="match status" value="1"/>
</dbReference>
<dbReference type="GO" id="GO:0043335">
    <property type="term" value="P:protein unfolding"/>
    <property type="evidence" value="ECO:0007669"/>
    <property type="project" value="InterPro"/>
</dbReference>
<dbReference type="Pfam" id="PF00004">
    <property type="entry name" value="AAA"/>
    <property type="match status" value="1"/>
</dbReference>
<dbReference type="InterPro" id="IPR027417">
    <property type="entry name" value="P-loop_NTPase"/>
</dbReference>
<keyword evidence="2 6" id="KW-0547">Nucleotide-binding</keyword>
<evidence type="ECO:0000259" key="8">
    <source>
        <dbReference type="PROSITE" id="PS51903"/>
    </source>
</evidence>
<comment type="similarity">
    <text evidence="6">Belongs to the ClpA/ClpB family.</text>
</comment>
<dbReference type="SMART" id="SM01086">
    <property type="entry name" value="ClpB_D2-small"/>
    <property type="match status" value="1"/>
</dbReference>
<dbReference type="InterPro" id="IPR041546">
    <property type="entry name" value="ClpA/ClpB_AAA_lid"/>
</dbReference>
<dbReference type="CDD" id="cd00009">
    <property type="entry name" value="AAA"/>
    <property type="match status" value="1"/>
</dbReference>
<dbReference type="PROSITE" id="PS51903">
    <property type="entry name" value="CLP_R"/>
    <property type="match status" value="1"/>
</dbReference>
<organism evidence="9 10">
    <name type="scientific">Desulforhopalus singaporensis</name>
    <dbReference type="NCBI Taxonomy" id="91360"/>
    <lineage>
        <taxon>Bacteria</taxon>
        <taxon>Pseudomonadati</taxon>
        <taxon>Thermodesulfobacteriota</taxon>
        <taxon>Desulfobulbia</taxon>
        <taxon>Desulfobulbales</taxon>
        <taxon>Desulfocapsaceae</taxon>
        <taxon>Desulforhopalus</taxon>
    </lineage>
</organism>
<dbReference type="Gene3D" id="1.10.8.60">
    <property type="match status" value="2"/>
</dbReference>
<keyword evidence="9" id="KW-0645">Protease</keyword>
<name>A0A1H0Q9D8_9BACT</name>
<evidence type="ECO:0000256" key="7">
    <source>
        <dbReference type="SAM" id="MobiDB-lite"/>
    </source>
</evidence>
<evidence type="ECO:0000256" key="6">
    <source>
        <dbReference type="RuleBase" id="RU004432"/>
    </source>
</evidence>
<evidence type="ECO:0000313" key="9">
    <source>
        <dbReference type="EMBL" id="SDP13288.1"/>
    </source>
</evidence>
<dbReference type="GO" id="GO:0006508">
    <property type="term" value="P:proteolysis"/>
    <property type="evidence" value="ECO:0007669"/>
    <property type="project" value="UniProtKB-KW"/>
</dbReference>
<dbReference type="AlphaFoldDB" id="A0A1H0Q9D8"/>
<dbReference type="FunFam" id="3.40.50.300:FF:000025">
    <property type="entry name" value="ATP-dependent Clp protease subunit"/>
    <property type="match status" value="1"/>
</dbReference>
<dbReference type="PROSITE" id="PS00871">
    <property type="entry name" value="CLPAB_2"/>
    <property type="match status" value="1"/>
</dbReference>
<dbReference type="EMBL" id="FNJI01000011">
    <property type="protein sequence ID" value="SDP13288.1"/>
    <property type="molecule type" value="Genomic_DNA"/>
</dbReference>
<feature type="domain" description="Clp R" evidence="8">
    <location>
        <begin position="1"/>
        <end position="144"/>
    </location>
</feature>
<keyword evidence="9" id="KW-0378">Hydrolase</keyword>
<evidence type="ECO:0000256" key="3">
    <source>
        <dbReference type="ARBA" id="ARBA00022840"/>
    </source>
</evidence>
<dbReference type="InterPro" id="IPR028299">
    <property type="entry name" value="ClpA/B_CS2"/>
</dbReference>
<reference evidence="9 10" key="1">
    <citation type="submission" date="2016-10" db="EMBL/GenBank/DDBJ databases">
        <authorList>
            <person name="de Groot N.N."/>
        </authorList>
    </citation>
    <scope>NUCLEOTIDE SEQUENCE [LARGE SCALE GENOMIC DNA]</scope>
    <source>
        <strain evidence="9 10">DSM 12130</strain>
    </source>
</reference>
<dbReference type="Pfam" id="PF07724">
    <property type="entry name" value="AAA_2"/>
    <property type="match status" value="1"/>
</dbReference>
<gene>
    <name evidence="9" type="ORF">SAMN05660330_01885</name>
</gene>
<proteinExistence type="inferred from homology"/>
<evidence type="ECO:0000256" key="5">
    <source>
        <dbReference type="PROSITE-ProRule" id="PRU01251"/>
    </source>
</evidence>
<dbReference type="Pfam" id="PF17871">
    <property type="entry name" value="AAA_lid_9"/>
    <property type="match status" value="1"/>
</dbReference>
<evidence type="ECO:0000256" key="1">
    <source>
        <dbReference type="ARBA" id="ARBA00022737"/>
    </source>
</evidence>
<keyword evidence="4 6" id="KW-0143">Chaperone</keyword>
<dbReference type="Gene3D" id="3.40.50.300">
    <property type="entry name" value="P-loop containing nucleotide triphosphate hydrolases"/>
    <property type="match status" value="2"/>
</dbReference>
<dbReference type="InterPro" id="IPR003959">
    <property type="entry name" value="ATPase_AAA_core"/>
</dbReference>
<dbReference type="GO" id="GO:0034605">
    <property type="term" value="P:cellular response to heat"/>
    <property type="evidence" value="ECO:0007669"/>
    <property type="project" value="TreeGrafter"/>
</dbReference>
<dbReference type="Proteomes" id="UP000199073">
    <property type="component" value="Unassembled WGS sequence"/>
</dbReference>
<sequence length="754" mass="83636">MLSKTLEKSLILAIREAKNHNHEYVTVEHMLYGLLHDELTSYIINECGGSTEVLKERLERFFVREIPKIAAGSAGEPAQTIAFNRVLQRAVAHVQSCGKQQVDSGDVLVSIFSEEESHAVYFLTAVGLGKMAVVNFISHELPADGLQKEPFRSPPTRPGTHPNTKEAKALEEYTINLASYAAQGRLDPLIGRSEEISRIMQVLCRRKKNNPLLVGEPGVGKTAMAEGLALRIHEDKVARANGEKAQVPELLQDIEIHLLDMGTLVAGTKYRGDFEKRLKAVVAAIEQKENAILFIDEMHTIVGAGATSGGSMDASNLLKPALQSGILRCIGSTTYEEYKNQIEKDRALSRRFQKIDIDEPSVEDTEKILKGLQKKYEDHHNIHYSKNSLKAMAELSYRYINERFLPDKAIDVMDEVGSLFRLEGRQGSMVKITDVEKVVSKMARIPAKNSTTSEVHELRELANRLKKVIFGQDQAIEAVTTAVKRSRAGLGNPDSPTGSFIFAGPTGVGKTEVARQLAAVLNVHFERFDMSEYMEKHAVARLIGSPPGYVGFDQGGLLTEAIRKHPYCVLLLDEIEKAHQDIFSILLQVMDHSTLTDNSGRKADFRNVIIIMTTNAGARELASKSIGFVTSKKGKDTSAINKLFAPEFRNRLDAIVSFSSLDQEATEKVVDKLIGELESQLAEKRVTIKLTDNARRYLAKKGYDPDYGARPLRRLIMKEIGDTLTEEILFGKLAKGGEATVDNKEGELTFSYLK</sequence>
<keyword evidence="10" id="KW-1185">Reference proteome</keyword>
<dbReference type="Pfam" id="PF02861">
    <property type="entry name" value="Clp_N"/>
    <property type="match status" value="1"/>
</dbReference>
<dbReference type="SUPFAM" id="SSF81923">
    <property type="entry name" value="Double Clp-N motif"/>
    <property type="match status" value="1"/>
</dbReference>
<dbReference type="CDD" id="cd19499">
    <property type="entry name" value="RecA-like_ClpB_Hsp104-like"/>
    <property type="match status" value="1"/>
</dbReference>
<dbReference type="InterPro" id="IPR003593">
    <property type="entry name" value="AAA+_ATPase"/>
</dbReference>
<protein>
    <submittedName>
        <fullName evidence="9">ATP-dependent Clp protease ATP-binding subunit ClpA</fullName>
    </submittedName>
</protein>
<dbReference type="InterPro" id="IPR050130">
    <property type="entry name" value="ClpA_ClpB"/>
</dbReference>
<dbReference type="GO" id="GO:0008233">
    <property type="term" value="F:peptidase activity"/>
    <property type="evidence" value="ECO:0007669"/>
    <property type="project" value="UniProtKB-KW"/>
</dbReference>
<dbReference type="Pfam" id="PF10431">
    <property type="entry name" value="ClpB_D2-small"/>
    <property type="match status" value="1"/>
</dbReference>
<keyword evidence="3 6" id="KW-0067">ATP-binding</keyword>
<dbReference type="PANTHER" id="PTHR11638:SF111">
    <property type="entry name" value="ATP-DEPENDENT CLP PROTEASE ATP-BINDING SUBUNIT CLPA"/>
    <property type="match status" value="1"/>
</dbReference>
<evidence type="ECO:0000313" key="10">
    <source>
        <dbReference type="Proteomes" id="UP000199073"/>
    </source>
</evidence>
<dbReference type="PANTHER" id="PTHR11638">
    <property type="entry name" value="ATP-DEPENDENT CLP PROTEASE"/>
    <property type="match status" value="1"/>
</dbReference>
<accession>A0A1H0Q9D8</accession>
<dbReference type="InterPro" id="IPR019489">
    <property type="entry name" value="Clp_ATPase_C"/>
</dbReference>
<evidence type="ECO:0000256" key="2">
    <source>
        <dbReference type="ARBA" id="ARBA00022741"/>
    </source>
</evidence>
<dbReference type="GO" id="GO:0005737">
    <property type="term" value="C:cytoplasm"/>
    <property type="evidence" value="ECO:0007669"/>
    <property type="project" value="TreeGrafter"/>
</dbReference>
<dbReference type="InterPro" id="IPR036628">
    <property type="entry name" value="Clp_N_dom_sf"/>
</dbReference>